<dbReference type="Proteomes" id="UP001253595">
    <property type="component" value="Unassembled WGS sequence"/>
</dbReference>
<protein>
    <submittedName>
        <fullName evidence="1">Uncharacterized protein</fullName>
    </submittedName>
</protein>
<dbReference type="RefSeq" id="WP_310073503.1">
    <property type="nucleotide sequence ID" value="NZ_JAVDVX010000005.1"/>
</dbReference>
<reference evidence="1 2" key="1">
    <citation type="submission" date="2023-07" db="EMBL/GenBank/DDBJ databases">
        <title>Sorghum-associated microbial communities from plants grown in Nebraska, USA.</title>
        <authorList>
            <person name="Schachtman D."/>
        </authorList>
    </citation>
    <scope>NUCLEOTIDE SEQUENCE [LARGE SCALE GENOMIC DNA]</scope>
    <source>
        <strain evidence="1 2">BE190</strain>
    </source>
</reference>
<keyword evidence="2" id="KW-1185">Reference proteome</keyword>
<sequence>MSNKPVPTESESPARLPCRGCQPGCSSYATCDGKPWRLEAQPKPVAH</sequence>
<gene>
    <name evidence="1" type="ORF">J2X05_002876</name>
</gene>
<evidence type="ECO:0000313" key="1">
    <source>
        <dbReference type="EMBL" id="MDR7090850.1"/>
    </source>
</evidence>
<organism evidence="1 2">
    <name type="scientific">Cellvibrio fibrivorans</name>
    <dbReference type="NCBI Taxonomy" id="126350"/>
    <lineage>
        <taxon>Bacteria</taxon>
        <taxon>Pseudomonadati</taxon>
        <taxon>Pseudomonadota</taxon>
        <taxon>Gammaproteobacteria</taxon>
        <taxon>Cellvibrionales</taxon>
        <taxon>Cellvibrionaceae</taxon>
        <taxon>Cellvibrio</taxon>
    </lineage>
</organism>
<accession>A0ABU1V0A5</accession>
<proteinExistence type="predicted"/>
<comment type="caution">
    <text evidence="1">The sequence shown here is derived from an EMBL/GenBank/DDBJ whole genome shotgun (WGS) entry which is preliminary data.</text>
</comment>
<dbReference type="EMBL" id="JAVDVX010000005">
    <property type="protein sequence ID" value="MDR7090850.1"/>
    <property type="molecule type" value="Genomic_DNA"/>
</dbReference>
<evidence type="ECO:0000313" key="2">
    <source>
        <dbReference type="Proteomes" id="UP001253595"/>
    </source>
</evidence>
<name>A0ABU1V0A5_9GAMM</name>